<gene>
    <name evidence="3" type="ORF">QTG54_004223</name>
</gene>
<proteinExistence type="predicted"/>
<evidence type="ECO:0000256" key="1">
    <source>
        <dbReference type="PROSITE-ProRule" id="PRU00047"/>
    </source>
</evidence>
<dbReference type="AlphaFoldDB" id="A0AAD8YEX3"/>
<accession>A0AAD8YEX3</accession>
<evidence type="ECO:0000313" key="3">
    <source>
        <dbReference type="EMBL" id="KAK1744932.1"/>
    </source>
</evidence>
<comment type="caution">
    <text evidence="3">The sequence shown here is derived from an EMBL/GenBank/DDBJ whole genome shotgun (WGS) entry which is preliminary data.</text>
</comment>
<dbReference type="SUPFAM" id="SSF57756">
    <property type="entry name" value="Retrovirus zinc finger-like domains"/>
    <property type="match status" value="1"/>
</dbReference>
<dbReference type="GO" id="GO:0008270">
    <property type="term" value="F:zinc ion binding"/>
    <property type="evidence" value="ECO:0007669"/>
    <property type="project" value="UniProtKB-KW"/>
</dbReference>
<dbReference type="Proteomes" id="UP001224775">
    <property type="component" value="Unassembled WGS sequence"/>
</dbReference>
<feature type="domain" description="CCHC-type" evidence="2">
    <location>
        <begin position="276"/>
        <end position="291"/>
    </location>
</feature>
<keyword evidence="4" id="KW-1185">Reference proteome</keyword>
<reference evidence="3" key="1">
    <citation type="submission" date="2023-06" db="EMBL/GenBank/DDBJ databases">
        <title>Survivors Of The Sea: Transcriptome response of Skeletonema marinoi to long-term dormancy.</title>
        <authorList>
            <person name="Pinder M.I.M."/>
            <person name="Kourtchenko O."/>
            <person name="Robertson E.K."/>
            <person name="Larsson T."/>
            <person name="Maumus F."/>
            <person name="Osuna-Cruz C.M."/>
            <person name="Vancaester E."/>
            <person name="Stenow R."/>
            <person name="Vandepoele K."/>
            <person name="Ploug H."/>
            <person name="Bruchert V."/>
            <person name="Godhe A."/>
            <person name="Topel M."/>
        </authorList>
    </citation>
    <scope>NUCLEOTIDE SEQUENCE</scope>
    <source>
        <strain evidence="3">R05AC</strain>
    </source>
</reference>
<dbReference type="EMBL" id="JATAAI010000006">
    <property type="protein sequence ID" value="KAK1744932.1"/>
    <property type="molecule type" value="Genomic_DNA"/>
</dbReference>
<name>A0AAD8YEX3_9STRA</name>
<evidence type="ECO:0000259" key="2">
    <source>
        <dbReference type="PROSITE" id="PS50158"/>
    </source>
</evidence>
<dbReference type="SMART" id="SM00343">
    <property type="entry name" value="ZnF_C2HC"/>
    <property type="match status" value="1"/>
</dbReference>
<keyword evidence="1" id="KW-0862">Zinc</keyword>
<evidence type="ECO:0000313" key="4">
    <source>
        <dbReference type="Proteomes" id="UP001224775"/>
    </source>
</evidence>
<dbReference type="Pfam" id="PF00098">
    <property type="entry name" value="zf-CCHC"/>
    <property type="match status" value="1"/>
</dbReference>
<dbReference type="PROSITE" id="PS50158">
    <property type="entry name" value="ZF_CCHC"/>
    <property type="match status" value="1"/>
</dbReference>
<protein>
    <recommendedName>
        <fullName evidence="2">CCHC-type domain-containing protein</fullName>
    </recommendedName>
</protein>
<dbReference type="GO" id="GO:0003676">
    <property type="term" value="F:nucleic acid binding"/>
    <property type="evidence" value="ECO:0007669"/>
    <property type="project" value="InterPro"/>
</dbReference>
<dbReference type="InterPro" id="IPR036875">
    <property type="entry name" value="Znf_CCHC_sf"/>
</dbReference>
<sequence length="375" mass="42920">MELRSQSQATVDGSNWRIWYVIDQLEERQQQDKSSDFITNKVIQVLHQWGSEWSGHSGFQSLLNKKSLLHEIEESIVALQTLHDWLEKRSNNESPVTLVDVCCGKGITSMLTSYVYKTSTVSDIIMLDKQDINWNHISASNDKIESQGEDRPFIETWQCNLHEIDSVVERLENKQQLALIGYTYASNFHLLLHEILPKRTGKRTACPCLRRRQQLRGAASKKRCKPETLAAKKRTFMDQPCILCAEIHPVQKCGLLPLDLNEQRIIFERAALSRPCWLCGEVGHQKANCPNNDVQESSKPRLTLPPTIEMNLTEAFLDKSKAPFDCYVDMLSKAIERDNVKVCESGLTTNAFHDNDANRDNWNAQRKSLYIVAMS</sequence>
<keyword evidence="1" id="KW-0479">Metal-binding</keyword>
<keyword evidence="1" id="KW-0863">Zinc-finger</keyword>
<organism evidence="3 4">
    <name type="scientific">Skeletonema marinoi</name>
    <dbReference type="NCBI Taxonomy" id="267567"/>
    <lineage>
        <taxon>Eukaryota</taxon>
        <taxon>Sar</taxon>
        <taxon>Stramenopiles</taxon>
        <taxon>Ochrophyta</taxon>
        <taxon>Bacillariophyta</taxon>
        <taxon>Coscinodiscophyceae</taxon>
        <taxon>Thalassiosirophycidae</taxon>
        <taxon>Thalassiosirales</taxon>
        <taxon>Skeletonemataceae</taxon>
        <taxon>Skeletonema</taxon>
        <taxon>Skeletonema marinoi-dohrnii complex</taxon>
    </lineage>
</organism>
<dbReference type="InterPro" id="IPR001878">
    <property type="entry name" value="Znf_CCHC"/>
</dbReference>